<proteinExistence type="predicted"/>
<organism evidence="1">
    <name type="scientific">Absidia glauca</name>
    <name type="common">Pin mould</name>
    <dbReference type="NCBI Taxonomy" id="4829"/>
    <lineage>
        <taxon>Eukaryota</taxon>
        <taxon>Fungi</taxon>
        <taxon>Fungi incertae sedis</taxon>
        <taxon>Mucoromycota</taxon>
        <taxon>Mucoromycotina</taxon>
        <taxon>Mucoromycetes</taxon>
        <taxon>Mucorales</taxon>
        <taxon>Cunninghamellaceae</taxon>
        <taxon>Absidia</taxon>
    </lineage>
</organism>
<evidence type="ECO:0000313" key="2">
    <source>
        <dbReference type="Proteomes" id="UP000078561"/>
    </source>
</evidence>
<dbReference type="InParanoid" id="A0A163K2S8"/>
<keyword evidence="2" id="KW-1185">Reference proteome</keyword>
<accession>A0A163K2S8</accession>
<reference evidence="1" key="1">
    <citation type="submission" date="2016-04" db="EMBL/GenBank/DDBJ databases">
        <authorList>
            <person name="Evans L.H."/>
            <person name="Alamgir A."/>
            <person name="Owens N."/>
            <person name="Weber N.D."/>
            <person name="Virtaneva K."/>
            <person name="Barbian K."/>
            <person name="Babar A."/>
            <person name="Rosenke K."/>
        </authorList>
    </citation>
    <scope>NUCLEOTIDE SEQUENCE [LARGE SCALE GENOMIC DNA]</scope>
    <source>
        <strain evidence="1">CBS 101.48</strain>
    </source>
</reference>
<protein>
    <submittedName>
        <fullName evidence="1">Uncharacterized protein</fullName>
    </submittedName>
</protein>
<sequence length="73" mass="7936">MTRTLCNYLKRRTQGNPLLLTILSIFVLLWLTFAFCINAPFLPSRSNGMATDIGSLAPGLDGLVLRLGIGLKG</sequence>
<gene>
    <name evidence="1" type="primary">ABSGL_11054.1 scaffold 12129</name>
</gene>
<name>A0A163K2S8_ABSGL</name>
<evidence type="ECO:0000313" key="1">
    <source>
        <dbReference type="EMBL" id="SAM05185.1"/>
    </source>
</evidence>
<dbReference type="Proteomes" id="UP000078561">
    <property type="component" value="Unassembled WGS sequence"/>
</dbReference>
<dbReference type="AlphaFoldDB" id="A0A163K2S8"/>
<dbReference type="EMBL" id="LT554433">
    <property type="protein sequence ID" value="SAM05185.1"/>
    <property type="molecule type" value="Genomic_DNA"/>
</dbReference>